<keyword evidence="2" id="KW-0472">Membrane</keyword>
<dbReference type="AlphaFoldDB" id="A0A0M2H7S3"/>
<dbReference type="Proteomes" id="UP000033956">
    <property type="component" value="Unassembled WGS sequence"/>
</dbReference>
<dbReference type="EMBL" id="JYIZ01000048">
    <property type="protein sequence ID" value="KJL39994.1"/>
    <property type="molecule type" value="Genomic_DNA"/>
</dbReference>
<gene>
    <name evidence="3" type="ORF">RS81_01814</name>
</gene>
<keyword evidence="2" id="KW-0812">Transmembrane</keyword>
<feature type="region of interest" description="Disordered" evidence="1">
    <location>
        <begin position="100"/>
        <end position="132"/>
    </location>
</feature>
<evidence type="ECO:0000313" key="3">
    <source>
        <dbReference type="EMBL" id="KJL39994.1"/>
    </source>
</evidence>
<keyword evidence="2" id="KW-1133">Transmembrane helix</keyword>
<reference evidence="3 4" key="1">
    <citation type="submission" date="2015-02" db="EMBL/GenBank/DDBJ databases">
        <title>Draft genome sequences of ten Microbacterium spp. with emphasis on heavy metal contaminated environments.</title>
        <authorList>
            <person name="Corretto E."/>
        </authorList>
    </citation>
    <scope>NUCLEOTIDE SEQUENCE [LARGE SCALE GENOMIC DNA]</scope>
    <source>
        <strain evidence="3 4">DSM 12510</strain>
    </source>
</reference>
<evidence type="ECO:0000313" key="4">
    <source>
        <dbReference type="Proteomes" id="UP000033956"/>
    </source>
</evidence>
<name>A0A0M2H7S3_9MICO</name>
<evidence type="ECO:0000256" key="2">
    <source>
        <dbReference type="SAM" id="Phobius"/>
    </source>
</evidence>
<dbReference type="STRING" id="92835.RS81_01814"/>
<sequence>MSVRSILRSAVGAALLVNAVPHGVRGVQGEPFPTPFADPPGVGLSSPTVNVGWSAANAVLGALLLRRGTRSRGEIAAAAVGAIGMAAIISYHFGDVMRGGRGLRGRRDRSNSEPGPPRAIVMTRTPSDAKPE</sequence>
<dbReference type="RefSeq" id="WP_211088046.1">
    <property type="nucleotide sequence ID" value="NZ_BAAAUP010000001.1"/>
</dbReference>
<accession>A0A0M2H7S3</accession>
<organism evidence="3 4">
    <name type="scientific">Microbacterium terrae</name>
    <dbReference type="NCBI Taxonomy" id="69369"/>
    <lineage>
        <taxon>Bacteria</taxon>
        <taxon>Bacillati</taxon>
        <taxon>Actinomycetota</taxon>
        <taxon>Actinomycetes</taxon>
        <taxon>Micrococcales</taxon>
        <taxon>Microbacteriaceae</taxon>
        <taxon>Microbacterium</taxon>
    </lineage>
</organism>
<keyword evidence="4" id="KW-1185">Reference proteome</keyword>
<protein>
    <submittedName>
        <fullName evidence="3">Uncharacterized protein</fullName>
    </submittedName>
</protein>
<dbReference type="PATRIC" id="fig|92835.4.peg.1836"/>
<comment type="caution">
    <text evidence="3">The sequence shown here is derived from an EMBL/GenBank/DDBJ whole genome shotgun (WGS) entry which is preliminary data.</text>
</comment>
<feature type="transmembrane region" description="Helical" evidence="2">
    <location>
        <begin position="75"/>
        <end position="94"/>
    </location>
</feature>
<proteinExistence type="predicted"/>
<evidence type="ECO:0000256" key="1">
    <source>
        <dbReference type="SAM" id="MobiDB-lite"/>
    </source>
</evidence>